<dbReference type="InterPro" id="IPR002467">
    <property type="entry name" value="Pept_M24A_MAP1"/>
</dbReference>
<comment type="cofactor">
    <cofactor evidence="5">
        <name>Co(2+)</name>
        <dbReference type="ChEBI" id="CHEBI:48828"/>
    </cofactor>
    <cofactor evidence="5">
        <name>Zn(2+)</name>
        <dbReference type="ChEBI" id="CHEBI:29105"/>
    </cofactor>
    <cofactor evidence="5">
        <name>Mn(2+)</name>
        <dbReference type="ChEBI" id="CHEBI:29035"/>
    </cofactor>
    <cofactor evidence="5">
        <name>Fe(2+)</name>
        <dbReference type="ChEBI" id="CHEBI:29033"/>
    </cofactor>
    <text evidence="5">Binds 2 divalent metal cations per subunit. Has a high-affinity and a low affinity metal-binding site. The true nature of the physiological cofactor is under debate. The enzyme is active with cobalt, zinc, manganese or divalent iron ions. Most likely, methionine aminopeptidases function as mononuclear Fe(2+)-metalloproteases under physiological conditions, and the catalytically relevant metal-binding site has been assigned to the histidine-containing high-affinity site.</text>
</comment>
<keyword evidence="1 5" id="KW-0031">Aminopeptidase</keyword>
<evidence type="ECO:0000256" key="1">
    <source>
        <dbReference type="ARBA" id="ARBA00022438"/>
    </source>
</evidence>
<feature type="binding site" evidence="5">
    <location>
        <position position="182"/>
    </location>
    <ligand>
        <name>a divalent metal cation</name>
        <dbReference type="ChEBI" id="CHEBI:60240"/>
        <label>1</label>
    </ligand>
</feature>
<dbReference type="GO" id="GO:0070006">
    <property type="term" value="F:metalloaminopeptidase activity"/>
    <property type="evidence" value="ECO:0007669"/>
    <property type="project" value="UniProtKB-UniRule"/>
</dbReference>
<feature type="compositionally biased region" description="Pro residues" evidence="7">
    <location>
        <begin position="66"/>
        <end position="76"/>
    </location>
</feature>
<comment type="caution">
    <text evidence="9">The sequence shown here is derived from an EMBL/GenBank/DDBJ whole genome shotgun (WGS) entry which is preliminary data.</text>
</comment>
<dbReference type="AlphaFoldDB" id="A0AA87Z5U7"/>
<feature type="domain" description="Peptidase M24" evidence="8">
    <location>
        <begin position="99"/>
        <end position="287"/>
    </location>
</feature>
<feature type="binding site" evidence="5">
    <location>
        <position position="337"/>
    </location>
    <ligand>
        <name>a divalent metal cation</name>
        <dbReference type="ChEBI" id="CHEBI:60240"/>
        <label>1</label>
    </ligand>
</feature>
<dbReference type="EMBL" id="BTGU01000002">
    <property type="protein sequence ID" value="GMN30078.1"/>
    <property type="molecule type" value="Genomic_DNA"/>
</dbReference>
<feature type="binding site" evidence="5">
    <location>
        <position position="263"/>
    </location>
    <ligand>
        <name>substrate</name>
    </ligand>
</feature>
<keyword evidence="2 5" id="KW-0645">Protease</keyword>
<evidence type="ECO:0000256" key="2">
    <source>
        <dbReference type="ARBA" id="ARBA00022670"/>
    </source>
</evidence>
<evidence type="ECO:0000259" key="8">
    <source>
        <dbReference type="Pfam" id="PF00557"/>
    </source>
</evidence>
<dbReference type="GO" id="GO:0006508">
    <property type="term" value="P:proteolysis"/>
    <property type="evidence" value="ECO:0007669"/>
    <property type="project" value="UniProtKB-KW"/>
</dbReference>
<keyword evidence="4 5" id="KW-0378">Hydrolase</keyword>
<proteinExistence type="inferred from homology"/>
<feature type="binding site" evidence="5">
    <location>
        <position position="256"/>
    </location>
    <ligand>
        <name>a divalent metal cation</name>
        <dbReference type="ChEBI" id="CHEBI:60240"/>
        <label>2</label>
        <note>catalytic</note>
    </ligand>
</feature>
<dbReference type="GO" id="GO:0046872">
    <property type="term" value="F:metal ion binding"/>
    <property type="evidence" value="ECO:0007669"/>
    <property type="project" value="UniProtKB-UniRule"/>
</dbReference>
<dbReference type="PROSITE" id="PS00680">
    <property type="entry name" value="MAP_1"/>
    <property type="match status" value="1"/>
</dbReference>
<dbReference type="InterPro" id="IPR000994">
    <property type="entry name" value="Pept_M24"/>
</dbReference>
<feature type="region of interest" description="Disordered" evidence="7">
    <location>
        <begin position="50"/>
        <end position="93"/>
    </location>
</feature>
<dbReference type="Gene3D" id="3.90.230.10">
    <property type="entry name" value="Creatinase/methionine aminopeptidase superfamily"/>
    <property type="match status" value="1"/>
</dbReference>
<dbReference type="HAMAP" id="MF_01974">
    <property type="entry name" value="MetAP_1"/>
    <property type="match status" value="1"/>
</dbReference>
<dbReference type="EC" id="3.4.11.18" evidence="6"/>
<protein>
    <recommendedName>
        <fullName evidence="6">Methionine aminopeptidase</fullName>
        <ecNumber evidence="6">3.4.11.18</ecNumber>
    </recommendedName>
</protein>
<feature type="binding site" evidence="5">
    <location>
        <position position="193"/>
    </location>
    <ligand>
        <name>a divalent metal cation</name>
        <dbReference type="ChEBI" id="CHEBI:60240"/>
        <label>2</label>
        <note>catalytic</note>
    </ligand>
</feature>
<name>A0AA87Z5U7_FICCA</name>
<feature type="binding site" evidence="5">
    <location>
        <position position="165"/>
    </location>
    <ligand>
        <name>substrate</name>
    </ligand>
</feature>
<evidence type="ECO:0000256" key="6">
    <source>
        <dbReference type="RuleBase" id="RU003653"/>
    </source>
</evidence>
<feature type="binding site" evidence="5">
    <location>
        <position position="337"/>
    </location>
    <ligand>
        <name>a divalent metal cation</name>
        <dbReference type="ChEBI" id="CHEBI:60240"/>
        <label>2</label>
        <note>catalytic</note>
    </ligand>
</feature>
<evidence type="ECO:0000256" key="5">
    <source>
        <dbReference type="HAMAP-Rule" id="MF_03174"/>
    </source>
</evidence>
<dbReference type="GO" id="GO:0009507">
    <property type="term" value="C:chloroplast"/>
    <property type="evidence" value="ECO:0007669"/>
    <property type="project" value="TreeGrafter"/>
</dbReference>
<accession>A0AA87Z5U7</accession>
<dbReference type="PRINTS" id="PR00599">
    <property type="entry name" value="MAPEPTIDASE"/>
</dbReference>
<dbReference type="CDD" id="cd01086">
    <property type="entry name" value="MetAP1"/>
    <property type="match status" value="1"/>
</dbReference>
<dbReference type="SUPFAM" id="SSF55920">
    <property type="entry name" value="Creatinase/aminopeptidase"/>
    <property type="match status" value="1"/>
</dbReference>
<dbReference type="NCBIfam" id="TIGR00500">
    <property type="entry name" value="met_pdase_I"/>
    <property type="match status" value="1"/>
</dbReference>
<comment type="function">
    <text evidence="6">Cotranslationally removes the N-terminal methionine from nascent proteins. The N-terminal methionine is often cleaved when the second residue in the primary sequence is small and uncharged (Met-Ala-, Cys, Gly, Pro, Ser, Thr, or Val).</text>
</comment>
<reference evidence="9" key="1">
    <citation type="submission" date="2023-07" db="EMBL/GenBank/DDBJ databases">
        <title>draft genome sequence of fig (Ficus carica).</title>
        <authorList>
            <person name="Takahashi T."/>
            <person name="Nishimura K."/>
        </authorList>
    </citation>
    <scope>NUCLEOTIDE SEQUENCE</scope>
</reference>
<dbReference type="InterPro" id="IPR001714">
    <property type="entry name" value="Pept_M24_MAP"/>
</dbReference>
<gene>
    <name evidence="9" type="ORF">TIFTF001_002675</name>
</gene>
<evidence type="ECO:0000313" key="10">
    <source>
        <dbReference type="Proteomes" id="UP001187192"/>
    </source>
</evidence>
<dbReference type="GO" id="GO:0004239">
    <property type="term" value="F:initiator methionyl aminopeptidase activity"/>
    <property type="evidence" value="ECO:0007669"/>
    <property type="project" value="UniProtKB-UniRule"/>
</dbReference>
<keyword evidence="3 5" id="KW-0479">Metal-binding</keyword>
<dbReference type="Pfam" id="PF00557">
    <property type="entry name" value="Peptidase_M24"/>
    <property type="match status" value="1"/>
</dbReference>
<feature type="binding site" evidence="5">
    <location>
        <position position="193"/>
    </location>
    <ligand>
        <name>a divalent metal cation</name>
        <dbReference type="ChEBI" id="CHEBI:60240"/>
        <label>1</label>
    </ligand>
</feature>
<comment type="similarity">
    <text evidence="5">Belongs to the peptidase M24A family. Methionine aminopeptidase type 1 subfamily.</text>
</comment>
<dbReference type="PANTHER" id="PTHR43330:SF8">
    <property type="entry name" value="METHIONINE AMINOPEPTIDASE 1D, MITOCHONDRIAL"/>
    <property type="match status" value="1"/>
</dbReference>
<dbReference type="PANTHER" id="PTHR43330">
    <property type="entry name" value="METHIONINE AMINOPEPTIDASE"/>
    <property type="match status" value="1"/>
</dbReference>
<evidence type="ECO:0000313" key="9">
    <source>
        <dbReference type="EMBL" id="GMN30078.1"/>
    </source>
</evidence>
<comment type="catalytic activity">
    <reaction evidence="5 6">
        <text>Release of N-terminal amino acids, preferentially methionine, from peptides and arylamides.</text>
        <dbReference type="EC" id="3.4.11.18"/>
    </reaction>
</comment>
<evidence type="ECO:0000256" key="4">
    <source>
        <dbReference type="ARBA" id="ARBA00022801"/>
    </source>
</evidence>
<keyword evidence="10" id="KW-1185">Reference proteome</keyword>
<dbReference type="InterPro" id="IPR036005">
    <property type="entry name" value="Creatinase/aminopeptidase-like"/>
</dbReference>
<dbReference type="Proteomes" id="UP001187192">
    <property type="component" value="Unassembled WGS sequence"/>
</dbReference>
<comment type="caution">
    <text evidence="5">Lacks conserved residue(s) required for the propagation of feature annotation.</text>
</comment>
<organism evidence="9 10">
    <name type="scientific">Ficus carica</name>
    <name type="common">Common fig</name>
    <dbReference type="NCBI Taxonomy" id="3494"/>
    <lineage>
        <taxon>Eukaryota</taxon>
        <taxon>Viridiplantae</taxon>
        <taxon>Streptophyta</taxon>
        <taxon>Embryophyta</taxon>
        <taxon>Tracheophyta</taxon>
        <taxon>Spermatophyta</taxon>
        <taxon>Magnoliopsida</taxon>
        <taxon>eudicotyledons</taxon>
        <taxon>Gunneridae</taxon>
        <taxon>Pentapetalae</taxon>
        <taxon>rosids</taxon>
        <taxon>fabids</taxon>
        <taxon>Rosales</taxon>
        <taxon>Moraceae</taxon>
        <taxon>Ficeae</taxon>
        <taxon>Ficus</taxon>
    </lineage>
</organism>
<evidence type="ECO:0000256" key="7">
    <source>
        <dbReference type="SAM" id="MobiDB-lite"/>
    </source>
</evidence>
<sequence length="371" mass="40893">MEFFSSFGTKILGRNPIRNLGEKHVYKQFSRTFSGLTNLLFNRRNVDELPNRKRKRLRPGKVSPRRPVPSNIPKPPYVGSSTPPGIASGPEVHDEEGIECMRASGRLAAQVLEYAGTLVKPGIKTDEIDQAVHQMIIDNGAYPSPLGYGGFPKSVCTSVNECICHGIPDSCPLEDGDIINIDVTVYLNGYHGDTSATFFCGNVDDEARKLVQVTKESLDKAISICAPGVEFKKIGRTIHDHADQYGYGVVRQFVGHGVGRVFHADPVVLHYRNNDRGRMVLNQTFTIGNAFHILNARLQSFITNANNRGWGGDTDPVLTVVEGYHTTSKSPIPEETESSLTVRSTNNTFVAMHTHLGMISFEVEKDGAEEH</sequence>
<evidence type="ECO:0000256" key="3">
    <source>
        <dbReference type="ARBA" id="ARBA00022723"/>
    </source>
</evidence>